<dbReference type="EMBL" id="CP165628">
    <property type="protein sequence ID" value="XDU73945.1"/>
    <property type="molecule type" value="Genomic_DNA"/>
</dbReference>
<keyword evidence="9" id="KW-0739">Sodium transport</keyword>
<dbReference type="InterPro" id="IPR038377">
    <property type="entry name" value="Na/Glc_symporter_sf"/>
</dbReference>
<name>A0AB39VVN0_9GAMM</name>
<dbReference type="CDD" id="cd10322">
    <property type="entry name" value="SLC5sbd"/>
    <property type="match status" value="1"/>
</dbReference>
<evidence type="ECO:0000256" key="11">
    <source>
        <dbReference type="SAM" id="Phobius"/>
    </source>
</evidence>
<proteinExistence type="inferred from homology"/>
<dbReference type="PANTHER" id="PTHR48086">
    <property type="entry name" value="SODIUM/PROLINE SYMPORTER-RELATED"/>
    <property type="match status" value="1"/>
</dbReference>
<feature type="transmembrane region" description="Helical" evidence="11">
    <location>
        <begin position="309"/>
        <end position="332"/>
    </location>
</feature>
<evidence type="ECO:0000256" key="5">
    <source>
        <dbReference type="ARBA" id="ARBA00022847"/>
    </source>
</evidence>
<dbReference type="InterPro" id="IPR050277">
    <property type="entry name" value="Sodium:Solute_Symporter"/>
</dbReference>
<evidence type="ECO:0000256" key="1">
    <source>
        <dbReference type="ARBA" id="ARBA00004141"/>
    </source>
</evidence>
<gene>
    <name evidence="12" type="ORF">AB3G37_07675</name>
</gene>
<dbReference type="PANTHER" id="PTHR48086:SF7">
    <property type="entry name" value="SODIUM-SOLUTE SYMPORTER-RELATED"/>
    <property type="match status" value="1"/>
</dbReference>
<keyword evidence="5" id="KW-0769">Symport</keyword>
<dbReference type="InterPro" id="IPR001734">
    <property type="entry name" value="Na/solute_symporter"/>
</dbReference>
<feature type="transmembrane region" description="Helical" evidence="11">
    <location>
        <begin position="379"/>
        <end position="401"/>
    </location>
</feature>
<evidence type="ECO:0000256" key="8">
    <source>
        <dbReference type="ARBA" id="ARBA00023136"/>
    </source>
</evidence>
<evidence type="ECO:0000256" key="2">
    <source>
        <dbReference type="ARBA" id="ARBA00006434"/>
    </source>
</evidence>
<accession>A0AB39VVN0</accession>
<dbReference type="PROSITE" id="PS50283">
    <property type="entry name" value="NA_SOLUT_SYMP_3"/>
    <property type="match status" value="1"/>
</dbReference>
<keyword evidence="7" id="KW-0915">Sodium</keyword>
<sequence length="468" mass="50175">MNNRTVVILLITAIYFTAVIGIGYLNKKSASGGSSFTSGGKPFPSILIAALIVSEYIGTSVSIGTAQTGFEIGISAAWNLIALGFGFLLLGVFLVKKFRATKNLTISGVLDGYYGRNMRYASSILTMISLSIVAIALYASGGAVLSKVVGIEKWQAILACGAVAIFFVIIGGMRSVVYSNTLNVIIKFIGVMVTLWFALKFVGGIEGLKKSLAPGMFDFTAVGWGQIGAWMFSGIGSIFATQYVIQGIAITKSDKDARKSCSYTFILMVPFGLMVALIGMCSAVLYPAGKSIDAFPSIIANMPAFATSIVFIGLAGALFGGISAAIMSNATLLLNDFYIPFFNKENDEKKSLICVRLATAFFGLLPLILALHADKILKIAFLGKSLRASLAIFILLAFYAPKFGTHKGAFYGIILSVILTISWYLLGNPYGIDSSYVAFVTPLFSMLLSHLMKGNHYLNHRKCHDELN</sequence>
<evidence type="ECO:0000256" key="3">
    <source>
        <dbReference type="ARBA" id="ARBA00022448"/>
    </source>
</evidence>
<evidence type="ECO:0000256" key="10">
    <source>
        <dbReference type="RuleBase" id="RU362091"/>
    </source>
</evidence>
<dbReference type="GO" id="GO:0005886">
    <property type="term" value="C:plasma membrane"/>
    <property type="evidence" value="ECO:0007669"/>
    <property type="project" value="TreeGrafter"/>
</dbReference>
<feature type="transmembrane region" description="Helical" evidence="11">
    <location>
        <begin position="184"/>
        <end position="203"/>
    </location>
</feature>
<keyword evidence="8 11" id="KW-0472">Membrane</keyword>
<dbReference type="GO" id="GO:0015293">
    <property type="term" value="F:symporter activity"/>
    <property type="evidence" value="ECO:0007669"/>
    <property type="project" value="UniProtKB-KW"/>
</dbReference>
<evidence type="ECO:0000256" key="7">
    <source>
        <dbReference type="ARBA" id="ARBA00023053"/>
    </source>
</evidence>
<feature type="transmembrane region" description="Helical" evidence="11">
    <location>
        <begin position="408"/>
        <end position="426"/>
    </location>
</feature>
<feature type="transmembrane region" description="Helical" evidence="11">
    <location>
        <begin position="223"/>
        <end position="245"/>
    </location>
</feature>
<comment type="subcellular location">
    <subcellularLocation>
        <location evidence="1">Membrane</location>
        <topology evidence="1">Multi-pass membrane protein</topology>
    </subcellularLocation>
</comment>
<evidence type="ECO:0000313" key="12">
    <source>
        <dbReference type="EMBL" id="XDU73945.1"/>
    </source>
</evidence>
<keyword evidence="9" id="KW-0406">Ion transport</keyword>
<evidence type="ECO:0000256" key="4">
    <source>
        <dbReference type="ARBA" id="ARBA00022692"/>
    </source>
</evidence>
<keyword evidence="6 11" id="KW-1133">Transmembrane helix</keyword>
<keyword evidence="4 11" id="KW-0812">Transmembrane</keyword>
<evidence type="ECO:0000256" key="9">
    <source>
        <dbReference type="ARBA" id="ARBA00023201"/>
    </source>
</evidence>
<keyword evidence="3" id="KW-0813">Transport</keyword>
<dbReference type="GO" id="GO:0006814">
    <property type="term" value="P:sodium ion transport"/>
    <property type="evidence" value="ECO:0007669"/>
    <property type="project" value="UniProtKB-KW"/>
</dbReference>
<dbReference type="RefSeq" id="WP_009637322.1">
    <property type="nucleotide sequence ID" value="NZ_CP165628.1"/>
</dbReference>
<feature type="transmembrane region" description="Helical" evidence="11">
    <location>
        <begin position="72"/>
        <end position="95"/>
    </location>
</feature>
<dbReference type="Gene3D" id="1.20.1730.10">
    <property type="entry name" value="Sodium/glucose cotransporter"/>
    <property type="match status" value="1"/>
</dbReference>
<feature type="transmembrane region" description="Helical" evidence="11">
    <location>
        <begin position="265"/>
        <end position="289"/>
    </location>
</feature>
<feature type="transmembrane region" description="Helical" evidence="11">
    <location>
        <begin position="124"/>
        <end position="144"/>
    </location>
</feature>
<feature type="transmembrane region" description="Helical" evidence="11">
    <location>
        <begin position="353"/>
        <end position="373"/>
    </location>
</feature>
<dbReference type="Pfam" id="PF00474">
    <property type="entry name" value="SSF"/>
    <property type="match status" value="1"/>
</dbReference>
<protein>
    <submittedName>
        <fullName evidence="12">Sodium:solute symporter family protein</fullName>
    </submittedName>
</protein>
<reference evidence="12" key="1">
    <citation type="submission" date="2024-07" db="EMBL/GenBank/DDBJ databases">
        <authorList>
            <person name="Biller S.J."/>
        </authorList>
    </citation>
    <scope>NUCLEOTIDE SEQUENCE</scope>
    <source>
        <strain evidence="12">WC2420</strain>
    </source>
</reference>
<evidence type="ECO:0000256" key="6">
    <source>
        <dbReference type="ARBA" id="ARBA00022989"/>
    </source>
</evidence>
<feature type="transmembrane region" description="Helical" evidence="11">
    <location>
        <begin position="6"/>
        <end position="25"/>
    </location>
</feature>
<feature type="transmembrane region" description="Helical" evidence="11">
    <location>
        <begin position="432"/>
        <end position="452"/>
    </location>
</feature>
<feature type="transmembrane region" description="Helical" evidence="11">
    <location>
        <begin position="156"/>
        <end position="177"/>
    </location>
</feature>
<dbReference type="AlphaFoldDB" id="A0AB39VVN0"/>
<organism evidence="12">
    <name type="scientific">Rouxiella sp. WC2420</name>
    <dbReference type="NCBI Taxonomy" id="3234145"/>
    <lineage>
        <taxon>Bacteria</taxon>
        <taxon>Pseudomonadati</taxon>
        <taxon>Pseudomonadota</taxon>
        <taxon>Gammaproteobacteria</taxon>
        <taxon>Enterobacterales</taxon>
        <taxon>Yersiniaceae</taxon>
        <taxon>Rouxiella</taxon>
    </lineage>
</organism>
<comment type="similarity">
    <text evidence="2 10">Belongs to the sodium:solute symporter (SSF) (TC 2.A.21) family.</text>
</comment>